<protein>
    <submittedName>
        <fullName evidence="6">Metalloregulator ArsR/SmtB family transcription factor</fullName>
    </submittedName>
</protein>
<dbReference type="PANTHER" id="PTHR43132">
    <property type="entry name" value="ARSENICAL RESISTANCE OPERON REPRESSOR ARSR-RELATED"/>
    <property type="match status" value="1"/>
</dbReference>
<dbReference type="InterPro" id="IPR036390">
    <property type="entry name" value="WH_DNA-bd_sf"/>
</dbReference>
<feature type="domain" description="HTH arsR-type" evidence="5">
    <location>
        <begin position="15"/>
        <end position="116"/>
    </location>
</feature>
<evidence type="ECO:0000256" key="4">
    <source>
        <dbReference type="SAM" id="MobiDB-lite"/>
    </source>
</evidence>
<dbReference type="Proteomes" id="UP000437736">
    <property type="component" value="Unassembled WGS sequence"/>
</dbReference>
<feature type="region of interest" description="Disordered" evidence="4">
    <location>
        <begin position="116"/>
        <end position="141"/>
    </location>
</feature>
<dbReference type="EMBL" id="WJHE01000003">
    <property type="protein sequence ID" value="MST31121.1"/>
    <property type="molecule type" value="Genomic_DNA"/>
</dbReference>
<evidence type="ECO:0000256" key="1">
    <source>
        <dbReference type="ARBA" id="ARBA00023015"/>
    </source>
</evidence>
<dbReference type="Pfam" id="PF01022">
    <property type="entry name" value="HTH_5"/>
    <property type="match status" value="1"/>
</dbReference>
<keyword evidence="2" id="KW-0238">DNA-binding</keyword>
<dbReference type="PROSITE" id="PS50987">
    <property type="entry name" value="HTH_ARSR_2"/>
    <property type="match status" value="1"/>
</dbReference>
<comment type="caution">
    <text evidence="6">The sequence shown here is derived from an EMBL/GenBank/DDBJ whole genome shotgun (WGS) entry which is preliminary data.</text>
</comment>
<gene>
    <name evidence="6" type="ORF">GHK86_00045</name>
</gene>
<keyword evidence="1" id="KW-0805">Transcription regulation</keyword>
<dbReference type="InterPro" id="IPR036388">
    <property type="entry name" value="WH-like_DNA-bd_sf"/>
</dbReference>
<name>A0ABW9QP32_9ACTN</name>
<dbReference type="NCBIfam" id="NF033788">
    <property type="entry name" value="HTH_metalloreg"/>
    <property type="match status" value="1"/>
</dbReference>
<evidence type="ECO:0000259" key="5">
    <source>
        <dbReference type="PROSITE" id="PS50987"/>
    </source>
</evidence>
<dbReference type="CDD" id="cd00090">
    <property type="entry name" value="HTH_ARSR"/>
    <property type="match status" value="1"/>
</dbReference>
<dbReference type="InterPro" id="IPR051011">
    <property type="entry name" value="Metal_resp_trans_reg"/>
</dbReference>
<evidence type="ECO:0000256" key="3">
    <source>
        <dbReference type="ARBA" id="ARBA00023163"/>
    </source>
</evidence>
<proteinExistence type="predicted"/>
<dbReference type="InterPro" id="IPR001845">
    <property type="entry name" value="HTH_ArsR_DNA-bd_dom"/>
</dbReference>
<evidence type="ECO:0000256" key="2">
    <source>
        <dbReference type="ARBA" id="ARBA00023125"/>
    </source>
</evidence>
<dbReference type="PANTHER" id="PTHR43132:SF2">
    <property type="entry name" value="ARSENICAL RESISTANCE OPERON REPRESSOR ARSR-RELATED"/>
    <property type="match status" value="1"/>
</dbReference>
<organism evidence="6 7">
    <name type="scientific">Acidiferrimicrobium australe</name>
    <dbReference type="NCBI Taxonomy" id="2664430"/>
    <lineage>
        <taxon>Bacteria</taxon>
        <taxon>Bacillati</taxon>
        <taxon>Actinomycetota</taxon>
        <taxon>Acidimicrobiia</taxon>
        <taxon>Acidimicrobiales</taxon>
        <taxon>Acidimicrobiaceae</taxon>
        <taxon>Acidiferrimicrobium</taxon>
    </lineage>
</organism>
<dbReference type="InterPro" id="IPR011991">
    <property type="entry name" value="ArsR-like_HTH"/>
</dbReference>
<dbReference type="PRINTS" id="PR00778">
    <property type="entry name" value="HTHARSR"/>
</dbReference>
<accession>A0ABW9QP32</accession>
<sequence length="141" mass="15658">MQQRAGIESGGELRLRLQLDELVSTMCKALNDPKRLMLLYSLRDGQRTVGELCQMLGAPQSNTSQHLAILRERGLVSTERRGSSVLYSLRYPELLDAVDLLRGIMSAEVDRQLQLRSLAPPEPVQRRSPPGPRGAGRLQPG</sequence>
<reference evidence="6 7" key="1">
    <citation type="submission" date="2019-11" db="EMBL/GenBank/DDBJ databases">
        <title>Acidiferrimicrobium australis gen. nov., sp. nov., an acidophilic and obligately heterotrophic, member of the Actinobacteria that catalyses dissimilatory oxido- reduction of iron isolated from metal-rich acidic water in Chile.</title>
        <authorList>
            <person name="Gonzalez D."/>
            <person name="Huber K."/>
            <person name="Hedrich S."/>
            <person name="Rojas-Villalobos C."/>
            <person name="Quatrini R."/>
            <person name="Dinamarca M.A."/>
            <person name="Schwarz A."/>
            <person name="Canales C."/>
            <person name="Nancucheo I."/>
        </authorList>
    </citation>
    <scope>NUCLEOTIDE SEQUENCE [LARGE SCALE GENOMIC DNA]</scope>
    <source>
        <strain evidence="6 7">USS-CCA1</strain>
    </source>
</reference>
<evidence type="ECO:0000313" key="7">
    <source>
        <dbReference type="Proteomes" id="UP000437736"/>
    </source>
</evidence>
<keyword evidence="7" id="KW-1185">Reference proteome</keyword>
<evidence type="ECO:0000313" key="6">
    <source>
        <dbReference type="EMBL" id="MST31121.1"/>
    </source>
</evidence>
<dbReference type="Gene3D" id="1.10.10.10">
    <property type="entry name" value="Winged helix-like DNA-binding domain superfamily/Winged helix DNA-binding domain"/>
    <property type="match status" value="1"/>
</dbReference>
<dbReference type="SMART" id="SM00418">
    <property type="entry name" value="HTH_ARSR"/>
    <property type="match status" value="1"/>
</dbReference>
<dbReference type="SUPFAM" id="SSF46785">
    <property type="entry name" value="Winged helix' DNA-binding domain"/>
    <property type="match status" value="1"/>
</dbReference>
<keyword evidence="3" id="KW-0804">Transcription</keyword>